<keyword evidence="8 11" id="KW-0484">Methanogenesis</keyword>
<evidence type="ECO:0000256" key="7">
    <source>
        <dbReference type="ARBA" id="ARBA00022989"/>
    </source>
</evidence>
<dbReference type="GO" id="GO:0030269">
    <property type="term" value="F:tetrahydromethanopterin S-methyltransferase activity"/>
    <property type="evidence" value="ECO:0007669"/>
    <property type="project" value="UniProtKB-UniRule"/>
</dbReference>
<evidence type="ECO:0000256" key="1">
    <source>
        <dbReference type="ARBA" id="ARBA00022475"/>
    </source>
</evidence>
<evidence type="ECO:0000256" key="6">
    <source>
        <dbReference type="ARBA" id="ARBA00022967"/>
    </source>
</evidence>
<gene>
    <name evidence="11" type="primary">mtrA</name>
    <name evidence="13" type="ORF">MSHOH_3855</name>
</gene>
<dbReference type="NCBIfam" id="TIGR01111">
    <property type="entry name" value="mtrA"/>
    <property type="match status" value="1"/>
</dbReference>
<comment type="function">
    <text evidence="11">Part of a complex that catalyzes the formation of methyl-coenzyme M and tetrahydromethanopterin from coenzyme M and methyl-tetrahydromethanopterin. This is an energy-conserving, sodium-ion translocating step.</text>
</comment>
<evidence type="ECO:0000313" key="13">
    <source>
        <dbReference type="EMBL" id="AKB80338.1"/>
    </source>
</evidence>
<evidence type="ECO:0000256" key="11">
    <source>
        <dbReference type="HAMAP-Rule" id="MF_01093"/>
    </source>
</evidence>
<keyword evidence="9 11" id="KW-0472">Membrane</keyword>
<keyword evidence="14" id="KW-1185">Reference proteome</keyword>
<evidence type="ECO:0000256" key="10">
    <source>
        <dbReference type="ARBA" id="ARBA00023285"/>
    </source>
</evidence>
<comment type="similarity">
    <text evidence="11">Belongs to the MtrA family.</text>
</comment>
<keyword evidence="1 11" id="KW-1003">Cell membrane</keyword>
<dbReference type="InterPro" id="IPR005778">
    <property type="entry name" value="MtrA"/>
</dbReference>
<dbReference type="GO" id="GO:0005886">
    <property type="term" value="C:plasma membrane"/>
    <property type="evidence" value="ECO:0007669"/>
    <property type="project" value="UniProtKB-SubCell"/>
</dbReference>
<accession>A0A0E3SJD3</accession>
<dbReference type="Pfam" id="PF04208">
    <property type="entry name" value="MtrA"/>
    <property type="match status" value="1"/>
</dbReference>
<evidence type="ECO:0000256" key="4">
    <source>
        <dbReference type="ARBA" id="ARBA00022679"/>
    </source>
</evidence>
<feature type="binding site" evidence="11">
    <location>
        <position position="85"/>
    </location>
    <ligand>
        <name>5-hydroxybenzimidazolylcob(I)amide</name>
        <dbReference type="ChEBI" id="CHEBI:60494"/>
        <note>cofactor</note>
    </ligand>
</feature>
<sequence>MVDKREPAPGWPILKGEYEVGDVKSCVAVITCASHLPGKPVLDAGAAITGSCKTENLGIEKVVAHVISNPNIRYLVVTGAEVKGHVTGQAMLSIHANGVKEHRIVGAVGAIPYVENLNDDAVARFQQQIQTVNLLDTEDMGAITAKVRELVAKDPGAFDADPLVVEISEEGEEEEEGGVVRPVSGEIAVLRSRLKGIEARMLDIGNLNKFHSGVHAGKIEGAMIGLTVTISLLGLLLLGR</sequence>
<proteinExistence type="inferred from homology"/>
<keyword evidence="4 11" id="KW-0808">Transferase</keyword>
<evidence type="ECO:0000256" key="3">
    <source>
        <dbReference type="ARBA" id="ARBA00022603"/>
    </source>
</evidence>
<comment type="cofactor">
    <cofactor evidence="11">
        <name>5-hydroxybenzimidazolylcob(I)amide</name>
        <dbReference type="ChEBI" id="CHEBI:60494"/>
    </cofactor>
    <text evidence="11">Binds 1 5-hydroxybenzimidazolylcobamide group.</text>
</comment>
<dbReference type="OrthoDB" id="130682at2157"/>
<keyword evidence="10 11" id="KW-0170">Cobalt</keyword>
<dbReference type="Proteomes" id="UP000033101">
    <property type="component" value="Chromosome"/>
</dbReference>
<dbReference type="EMBL" id="CP009516">
    <property type="protein sequence ID" value="AKB80338.1"/>
    <property type="molecule type" value="Genomic_DNA"/>
</dbReference>
<dbReference type="InterPro" id="IPR030688">
    <property type="entry name" value="MeTrfase_MtrA/MtxA"/>
</dbReference>
<comment type="pathway">
    <text evidence="11">One-carbon metabolism; methanogenesis from CO(2); methyl-coenzyme M from 5,10-methylene-5,6,7,8-tetrahydromethanopterin: step 2/2.</text>
</comment>
<evidence type="ECO:0000256" key="5">
    <source>
        <dbReference type="ARBA" id="ARBA00022692"/>
    </source>
</evidence>
<dbReference type="GO" id="GO:0006730">
    <property type="term" value="P:one-carbon metabolic process"/>
    <property type="evidence" value="ECO:0007669"/>
    <property type="project" value="UniProtKB-UniRule"/>
</dbReference>
<dbReference type="GO" id="GO:0032259">
    <property type="term" value="P:methylation"/>
    <property type="evidence" value="ECO:0007669"/>
    <property type="project" value="UniProtKB-KW"/>
</dbReference>
<keyword evidence="3 11" id="KW-0489">Methyltransferase</keyword>
<keyword evidence="2 11" id="KW-0554">One-carbon metabolism</keyword>
<dbReference type="NCBIfam" id="NF002126">
    <property type="entry name" value="PRK00964.1-4"/>
    <property type="match status" value="1"/>
</dbReference>
<evidence type="ECO:0000256" key="2">
    <source>
        <dbReference type="ARBA" id="ARBA00022563"/>
    </source>
</evidence>
<dbReference type="KEGG" id="mhor:MSHOH_3855"/>
<protein>
    <recommendedName>
        <fullName evidence="11 12">Tetrahydromethanopterin S-methyltransferase subunit A</fullName>
        <ecNumber evidence="11 12">7.2.1.4</ecNumber>
    </recommendedName>
    <alternativeName>
        <fullName evidence="11">N5-methyltetrahydromethanopterin--coenzyme M methyltransferase subunit A</fullName>
    </alternativeName>
</protein>
<dbReference type="UniPathway" id="UPA00640">
    <property type="reaction ID" value="UER00698"/>
</dbReference>
<dbReference type="RefSeq" id="WP_048142510.1">
    <property type="nucleotide sequence ID" value="NZ_CP009516.1"/>
</dbReference>
<evidence type="ECO:0000256" key="8">
    <source>
        <dbReference type="ARBA" id="ARBA00022994"/>
    </source>
</evidence>
<dbReference type="STRING" id="1434110.MSHOH_3855"/>
<comment type="catalytic activity">
    <reaction evidence="11">
        <text>5-methyl-5,6,7,8-tetrahydromethanopterin + coenzyme M + 2 Na(+)(in) = 5,6,7,8-tetrahydromethanopterin + methyl-coenzyme M + 2 Na(+)(out)</text>
        <dbReference type="Rhea" id="RHEA:53492"/>
        <dbReference type="ChEBI" id="CHEBI:29101"/>
        <dbReference type="ChEBI" id="CHEBI:58103"/>
        <dbReference type="ChEBI" id="CHEBI:58116"/>
        <dbReference type="ChEBI" id="CHEBI:58286"/>
        <dbReference type="ChEBI" id="CHEBI:58319"/>
        <dbReference type="EC" id="7.2.1.4"/>
    </reaction>
</comment>
<organism evidence="13 14">
    <name type="scientific">Methanosarcina horonobensis HB-1 = JCM 15518</name>
    <dbReference type="NCBI Taxonomy" id="1434110"/>
    <lineage>
        <taxon>Archaea</taxon>
        <taxon>Methanobacteriati</taxon>
        <taxon>Methanobacteriota</taxon>
        <taxon>Stenosarchaea group</taxon>
        <taxon>Methanomicrobia</taxon>
        <taxon>Methanosarcinales</taxon>
        <taxon>Methanosarcinaceae</taxon>
        <taxon>Methanosarcina</taxon>
    </lineage>
</organism>
<evidence type="ECO:0000256" key="9">
    <source>
        <dbReference type="ARBA" id="ARBA00023136"/>
    </source>
</evidence>
<dbReference type="PIRSF" id="PIRSF009452">
    <property type="entry name" value="MtrA_MtxA"/>
    <property type="match status" value="1"/>
</dbReference>
<evidence type="ECO:0000313" key="14">
    <source>
        <dbReference type="Proteomes" id="UP000033101"/>
    </source>
</evidence>
<name>A0A0E3SJD3_9EURY</name>
<dbReference type="GO" id="GO:0019386">
    <property type="term" value="P:methanogenesis, from carbon dioxide"/>
    <property type="evidence" value="ECO:0007669"/>
    <property type="project" value="UniProtKB-UniRule"/>
</dbReference>
<dbReference type="GO" id="GO:0050897">
    <property type="term" value="F:cobalt ion binding"/>
    <property type="evidence" value="ECO:0007669"/>
    <property type="project" value="InterPro"/>
</dbReference>
<comment type="subcellular location">
    <subcellularLocation>
        <location evidence="11">Cell membrane</location>
        <topology evidence="11">Single-pass membrane protein</topology>
    </subcellularLocation>
</comment>
<comment type="subunit">
    <text evidence="11">The complex is composed of 8 subunits; MtrA, MtrB, MtrC, MtrD, MtrE, MtrF, MtrG and MtrH.</text>
</comment>
<keyword evidence="5 11" id="KW-0812">Transmembrane</keyword>
<dbReference type="PATRIC" id="fig|1434110.4.peg.4914"/>
<reference evidence="13 14" key="1">
    <citation type="submission" date="2014-07" db="EMBL/GenBank/DDBJ databases">
        <title>Methanogenic archaea and the global carbon cycle.</title>
        <authorList>
            <person name="Henriksen J.R."/>
            <person name="Luke J."/>
            <person name="Reinhart S."/>
            <person name="Benedict M.N."/>
            <person name="Youngblut N.D."/>
            <person name="Metcalf M.E."/>
            <person name="Whitaker R.J."/>
            <person name="Metcalf W.W."/>
        </authorList>
    </citation>
    <scope>NUCLEOTIDE SEQUENCE [LARGE SCALE GENOMIC DNA]</scope>
    <source>
        <strain evidence="13 14">HB-1</strain>
    </source>
</reference>
<keyword evidence="7 11" id="KW-1133">Transmembrane helix</keyword>
<dbReference type="HAMAP" id="MF_01093">
    <property type="entry name" value="MtrA"/>
    <property type="match status" value="1"/>
</dbReference>
<dbReference type="PIRSF" id="PIRSF500207">
    <property type="entry name" value="MtrA"/>
    <property type="match status" value="1"/>
</dbReference>
<dbReference type="HOGENOM" id="CLU_100863_0_0_2"/>
<dbReference type="EC" id="7.2.1.4" evidence="11 12"/>
<dbReference type="GeneID" id="24833218"/>
<feature type="transmembrane region" description="Helical" evidence="11">
    <location>
        <begin position="221"/>
        <end position="239"/>
    </location>
</feature>
<evidence type="ECO:0000256" key="12">
    <source>
        <dbReference type="NCBIfam" id="TIGR01111"/>
    </source>
</evidence>
<keyword evidence="6 11" id="KW-1278">Translocase</keyword>
<dbReference type="AlphaFoldDB" id="A0A0E3SJD3"/>